<reference evidence="1 2" key="1">
    <citation type="submission" date="2020-02" db="EMBL/GenBank/DDBJ databases">
        <title>Complete Genome Sequence of Halomonas meridiana strain BAA-801, Isolated from Deep Sea Thermal Vent.</title>
        <authorList>
            <person name="Takahashi Y."/>
            <person name="Takahashi H."/>
            <person name="Galipon J."/>
            <person name="Arakawa K."/>
        </authorList>
    </citation>
    <scope>NUCLEOTIDE SEQUENCE [LARGE SCALE GENOMIC DNA]</scope>
    <source>
        <strain evidence="1 2">Slthf1</strain>
    </source>
</reference>
<evidence type="ECO:0000313" key="2">
    <source>
        <dbReference type="Proteomes" id="UP000503197"/>
    </source>
</evidence>
<evidence type="ECO:0000313" key="1">
    <source>
        <dbReference type="EMBL" id="BCA91881.1"/>
    </source>
</evidence>
<organism evidence="1 2">
    <name type="scientific">Vreelandella aquamarina</name>
    <dbReference type="NCBI Taxonomy" id="77097"/>
    <lineage>
        <taxon>Bacteria</taxon>
        <taxon>Pseudomonadati</taxon>
        <taxon>Pseudomonadota</taxon>
        <taxon>Gammaproteobacteria</taxon>
        <taxon>Oceanospirillales</taxon>
        <taxon>Halomonadaceae</taxon>
        <taxon>Vreelandella</taxon>
    </lineage>
</organism>
<dbReference type="EMBL" id="AP022821">
    <property type="protein sequence ID" value="BCA91881.1"/>
    <property type="molecule type" value="Genomic_DNA"/>
</dbReference>
<dbReference type="AlphaFoldDB" id="A0A6F8SUE5"/>
<name>A0A6F8SUE5_9GAMM</name>
<gene>
    <name evidence="1" type="ORF">HMSLTHF_16560</name>
</gene>
<dbReference type="Proteomes" id="UP000503197">
    <property type="component" value="Chromosome"/>
</dbReference>
<sequence>MQYQPTLGQINYAPSEIAQQRVDPDQAMRGDQGASKLLGQLNRAQWADWKNRFAPYVDELARVAQDSSAPGTAAANASNAMGMAYDANQQGLAMQRQGFGINLTPQQQAAEQRRTSVERSASMVSAGNEARISAQDRQNAILAGGMGLSNIPDRVMNQ</sequence>
<proteinExistence type="predicted"/>
<dbReference type="RefSeq" id="WP_172416161.1">
    <property type="nucleotide sequence ID" value="NZ_AP022821.1"/>
</dbReference>
<protein>
    <submittedName>
        <fullName evidence="1">Uncharacterized protein</fullName>
    </submittedName>
</protein>
<accession>A0A6F8SUE5</accession>